<evidence type="ECO:0000313" key="1">
    <source>
        <dbReference type="EMBL" id="QRD01034.1"/>
    </source>
</evidence>
<name>A0A7U2F968_PHANO</name>
<keyword evidence="2" id="KW-1185">Reference proteome</keyword>
<reference evidence="2" key="1">
    <citation type="journal article" date="2021" name="BMC Genomics">
        <title>Chromosome-level genome assembly and manually-curated proteome of model necrotroph Parastagonospora nodorum Sn15 reveals a genome-wide trove of candidate effector homologs, and redundancy of virulence-related functions within an accessory chromosome.</title>
        <authorList>
            <person name="Bertazzoni S."/>
            <person name="Jones D.A.B."/>
            <person name="Phan H.T."/>
            <person name="Tan K.-C."/>
            <person name="Hane J.K."/>
        </authorList>
    </citation>
    <scope>NUCLEOTIDE SEQUENCE [LARGE SCALE GENOMIC DNA]</scope>
    <source>
        <strain evidence="2">SN15 / ATCC MYA-4574 / FGSC 10173)</strain>
    </source>
</reference>
<proteinExistence type="predicted"/>
<dbReference type="EMBL" id="CP069033">
    <property type="protein sequence ID" value="QRD01034.1"/>
    <property type="molecule type" value="Genomic_DNA"/>
</dbReference>
<sequence length="61" mass="6936">MRPGFDVTASFILSHTGSVWFALPFMELVVSTLHVSSEPFLSFCFVRASEWTGLHVRYLLD</sequence>
<dbReference type="Proteomes" id="UP000663193">
    <property type="component" value="Chromosome 11"/>
</dbReference>
<organism evidence="1 2">
    <name type="scientific">Phaeosphaeria nodorum (strain SN15 / ATCC MYA-4574 / FGSC 10173)</name>
    <name type="common">Glume blotch fungus</name>
    <name type="synonym">Parastagonospora nodorum</name>
    <dbReference type="NCBI Taxonomy" id="321614"/>
    <lineage>
        <taxon>Eukaryota</taxon>
        <taxon>Fungi</taxon>
        <taxon>Dikarya</taxon>
        <taxon>Ascomycota</taxon>
        <taxon>Pezizomycotina</taxon>
        <taxon>Dothideomycetes</taxon>
        <taxon>Pleosporomycetidae</taxon>
        <taxon>Pleosporales</taxon>
        <taxon>Pleosporineae</taxon>
        <taxon>Phaeosphaeriaceae</taxon>
        <taxon>Parastagonospora</taxon>
    </lineage>
</organism>
<accession>A0A7U2F968</accession>
<dbReference type="VEuPathDB" id="FungiDB:JI435_416140"/>
<evidence type="ECO:0000313" key="2">
    <source>
        <dbReference type="Proteomes" id="UP000663193"/>
    </source>
</evidence>
<protein>
    <submittedName>
        <fullName evidence="1">Uncharacterized protein</fullName>
    </submittedName>
</protein>
<gene>
    <name evidence="1" type="ORF">JI435_416140</name>
</gene>
<dbReference type="AlphaFoldDB" id="A0A7U2F968"/>